<keyword evidence="1 4" id="KW-0560">Oxidoreductase</keyword>
<dbReference type="InterPro" id="IPR029061">
    <property type="entry name" value="THDP-binding"/>
</dbReference>
<protein>
    <submittedName>
        <fullName evidence="4">2-oxoglutarate oxidoreductase, alpha subunit</fullName>
        <ecNumber evidence="4">1.2.7.3</ecNumber>
    </submittedName>
</protein>
<evidence type="ECO:0000256" key="1">
    <source>
        <dbReference type="ARBA" id="ARBA00023002"/>
    </source>
</evidence>
<gene>
    <name evidence="4" type="ORF">ASZ90_015837</name>
</gene>
<name>A0A0W8F2A4_9ZZZZ</name>
<dbReference type="AlphaFoldDB" id="A0A0W8F2A4"/>
<dbReference type="InterPro" id="IPR050722">
    <property type="entry name" value="Pyruvate:ferred/Flavod_OxRd"/>
</dbReference>
<dbReference type="InterPro" id="IPR033412">
    <property type="entry name" value="PFOR_II"/>
</dbReference>
<dbReference type="PANTHER" id="PTHR32154">
    <property type="entry name" value="PYRUVATE-FLAVODOXIN OXIDOREDUCTASE-RELATED"/>
    <property type="match status" value="1"/>
</dbReference>
<dbReference type="GO" id="GO:0047553">
    <property type="term" value="F:2-oxoglutarate synthase activity"/>
    <property type="evidence" value="ECO:0007669"/>
    <property type="project" value="UniProtKB-EC"/>
</dbReference>
<dbReference type="InterPro" id="IPR009014">
    <property type="entry name" value="Transketo_C/PFOR_II"/>
</dbReference>
<sequence>MTEGFSLAGGSEVPVVVVMGQRTGPSTGLPTYSGQTDLHFILHAGQGEFPRLVVAPGDPEQAFAWSSLALSIAWKCQVPAVILVDKTICEGTFSFDEDALAVPGREAPEPTRETGPYQRYALTASGISPLRHPPVKDAAIKVNSYIHTEDGITTERADHTVTMTEKRIRKGESLKKEVAQLECVRTSGSASADIAILCWGSTFGVCREVADDLGLKLVQPIVLSPFPEDILRKALAGVETIILVEENADGQLAMLCARHGLLPQYHIRRFDGRPFTVEDLSTRVREVRT</sequence>
<evidence type="ECO:0000259" key="3">
    <source>
        <dbReference type="Pfam" id="PF17147"/>
    </source>
</evidence>
<dbReference type="CDD" id="cd07034">
    <property type="entry name" value="TPP_PYR_PFOR_IOR-alpha_like"/>
    <property type="match status" value="1"/>
</dbReference>
<dbReference type="EC" id="1.2.7.3" evidence="4"/>
<dbReference type="InterPro" id="IPR002880">
    <property type="entry name" value="Pyrv_Fd/Flavodoxin_OxRdtase_N"/>
</dbReference>
<dbReference type="Gene3D" id="3.40.50.970">
    <property type="match status" value="1"/>
</dbReference>
<comment type="caution">
    <text evidence="4">The sequence shown here is derived from an EMBL/GenBank/DDBJ whole genome shotgun (WGS) entry which is preliminary data.</text>
</comment>
<feature type="domain" description="Pyruvate:ferredoxin oxidoreductase core" evidence="3">
    <location>
        <begin position="192"/>
        <end position="279"/>
    </location>
</feature>
<proteinExistence type="predicted"/>
<dbReference type="Gene3D" id="3.40.50.920">
    <property type="match status" value="1"/>
</dbReference>
<dbReference type="SUPFAM" id="SSF52922">
    <property type="entry name" value="TK C-terminal domain-like"/>
    <property type="match status" value="1"/>
</dbReference>
<feature type="domain" description="Pyruvate flavodoxin/ferredoxin oxidoreductase pyrimidine binding" evidence="2">
    <location>
        <begin position="1"/>
        <end position="160"/>
    </location>
</feature>
<evidence type="ECO:0000313" key="4">
    <source>
        <dbReference type="EMBL" id="KUG14515.1"/>
    </source>
</evidence>
<accession>A0A0W8F2A4</accession>
<dbReference type="GO" id="GO:0006979">
    <property type="term" value="P:response to oxidative stress"/>
    <property type="evidence" value="ECO:0007669"/>
    <property type="project" value="TreeGrafter"/>
</dbReference>
<evidence type="ECO:0000259" key="2">
    <source>
        <dbReference type="Pfam" id="PF01855"/>
    </source>
</evidence>
<organism evidence="4">
    <name type="scientific">hydrocarbon metagenome</name>
    <dbReference type="NCBI Taxonomy" id="938273"/>
    <lineage>
        <taxon>unclassified sequences</taxon>
        <taxon>metagenomes</taxon>
        <taxon>ecological metagenomes</taxon>
    </lineage>
</organism>
<dbReference type="Pfam" id="PF17147">
    <property type="entry name" value="PFOR_II"/>
    <property type="match status" value="1"/>
</dbReference>
<dbReference type="SUPFAM" id="SSF52518">
    <property type="entry name" value="Thiamin diphosphate-binding fold (THDP-binding)"/>
    <property type="match status" value="1"/>
</dbReference>
<reference evidence="4" key="1">
    <citation type="journal article" date="2015" name="Proc. Natl. Acad. Sci. U.S.A.">
        <title>Networks of energetic and metabolic interactions define dynamics in microbial communities.</title>
        <authorList>
            <person name="Embree M."/>
            <person name="Liu J.K."/>
            <person name="Al-Bassam M.M."/>
            <person name="Zengler K."/>
        </authorList>
    </citation>
    <scope>NUCLEOTIDE SEQUENCE</scope>
</reference>
<dbReference type="EMBL" id="LNQE01001648">
    <property type="protein sequence ID" value="KUG14515.1"/>
    <property type="molecule type" value="Genomic_DNA"/>
</dbReference>
<dbReference type="PANTHER" id="PTHR32154:SF20">
    <property type="entry name" value="2-OXOGLUTARATE OXIDOREDUCTASE SUBUNIT KORA"/>
    <property type="match status" value="1"/>
</dbReference>
<dbReference type="Pfam" id="PF01855">
    <property type="entry name" value="POR_N"/>
    <property type="match status" value="1"/>
</dbReference>